<protein>
    <submittedName>
        <fullName evidence="1">Uncharacterized protein</fullName>
    </submittedName>
</protein>
<dbReference type="Proteomes" id="UP000030762">
    <property type="component" value="Unassembled WGS sequence"/>
</dbReference>
<dbReference type="EMBL" id="JH767218">
    <property type="protein sequence ID" value="EQC26950.1"/>
    <property type="molecule type" value="Genomic_DNA"/>
</dbReference>
<name>T0Q0U3_SAPDV</name>
<keyword evidence="2" id="KW-1185">Reference proteome</keyword>
<evidence type="ECO:0000313" key="1">
    <source>
        <dbReference type="EMBL" id="EQC26950.1"/>
    </source>
</evidence>
<sequence length="262" mass="29914">MERRDLERYRYWQHKQDERLVKAIVTTTLDLDVGTSIANGADFWGCVHNDAVFSGWLPGDIRRIWQSELPDRWRAIQPELRRFTECYTSEQPNAGISEKQDVAIAALARYKSDPNNGTDFKFLDVWRWSQESAARMHEVAPRVCAIAPEIEGLVHSLQQCLLQPCSPLKRPREVVASTSPVKKLKVSEVDSPTSKRAIWKRRNELLETHNQLLRKVADAQTVLADQVAAVNAPPNERDAFLALQRRVIVARLQKQARELGAL</sequence>
<gene>
    <name evidence="1" type="ORF">SDRG_15281</name>
</gene>
<reference evidence="1 2" key="1">
    <citation type="submission" date="2012-04" db="EMBL/GenBank/DDBJ databases">
        <title>The Genome Sequence of Saprolegnia declina VS20.</title>
        <authorList>
            <consortium name="The Broad Institute Genome Sequencing Platform"/>
            <person name="Russ C."/>
            <person name="Nusbaum C."/>
            <person name="Tyler B."/>
            <person name="van West P."/>
            <person name="Dieguez-Uribeondo J."/>
            <person name="de Bruijn I."/>
            <person name="Tripathy S."/>
            <person name="Jiang R."/>
            <person name="Young S.K."/>
            <person name="Zeng Q."/>
            <person name="Gargeya S."/>
            <person name="Fitzgerald M."/>
            <person name="Haas B."/>
            <person name="Abouelleil A."/>
            <person name="Alvarado L."/>
            <person name="Arachchi H.M."/>
            <person name="Berlin A."/>
            <person name="Chapman S.B."/>
            <person name="Goldberg J."/>
            <person name="Griggs A."/>
            <person name="Gujja S."/>
            <person name="Hansen M."/>
            <person name="Howarth C."/>
            <person name="Imamovic A."/>
            <person name="Larimer J."/>
            <person name="McCowen C."/>
            <person name="Montmayeur A."/>
            <person name="Murphy C."/>
            <person name="Neiman D."/>
            <person name="Pearson M."/>
            <person name="Priest M."/>
            <person name="Roberts A."/>
            <person name="Saif S."/>
            <person name="Shea T."/>
            <person name="Sisk P."/>
            <person name="Sykes S."/>
            <person name="Wortman J."/>
            <person name="Nusbaum C."/>
            <person name="Birren B."/>
        </authorList>
    </citation>
    <scope>NUCLEOTIDE SEQUENCE [LARGE SCALE GENOMIC DNA]</scope>
    <source>
        <strain evidence="1 2">VS20</strain>
    </source>
</reference>
<dbReference type="OrthoDB" id="10379750at2759"/>
<accession>T0Q0U3</accession>
<evidence type="ECO:0000313" key="2">
    <source>
        <dbReference type="Proteomes" id="UP000030762"/>
    </source>
</evidence>
<proteinExistence type="predicted"/>
<dbReference type="RefSeq" id="XP_008619671.1">
    <property type="nucleotide sequence ID" value="XM_008621449.1"/>
</dbReference>
<dbReference type="GeneID" id="19956008"/>
<dbReference type="InParanoid" id="T0Q0U3"/>
<dbReference type="VEuPathDB" id="FungiDB:SDRG_15281"/>
<dbReference type="OMA" id="RFTECYT"/>
<dbReference type="AlphaFoldDB" id="T0Q0U3"/>
<organism evidence="1 2">
    <name type="scientific">Saprolegnia diclina (strain VS20)</name>
    <dbReference type="NCBI Taxonomy" id="1156394"/>
    <lineage>
        <taxon>Eukaryota</taxon>
        <taxon>Sar</taxon>
        <taxon>Stramenopiles</taxon>
        <taxon>Oomycota</taxon>
        <taxon>Saprolegniomycetes</taxon>
        <taxon>Saprolegniales</taxon>
        <taxon>Saprolegniaceae</taxon>
        <taxon>Saprolegnia</taxon>
    </lineage>
</organism>